<dbReference type="InterPro" id="IPR027417">
    <property type="entry name" value="P-loop_NTPase"/>
</dbReference>
<keyword evidence="6" id="KW-0067">ATP-binding</keyword>
<feature type="domain" description="AAA+ ATPase" evidence="8">
    <location>
        <begin position="163"/>
        <end position="299"/>
    </location>
</feature>
<dbReference type="PRINTS" id="PR00364">
    <property type="entry name" value="DISEASERSIST"/>
</dbReference>
<protein>
    <recommendedName>
        <fullName evidence="8">AAA+ ATPase domain-containing protein</fullName>
    </recommendedName>
</protein>
<evidence type="ECO:0000256" key="6">
    <source>
        <dbReference type="ARBA" id="ARBA00022840"/>
    </source>
</evidence>
<dbReference type="PANTHER" id="PTHR33463:SF203">
    <property type="entry name" value="AAA+ ATPASE DOMAIN-CONTAINING PROTEIN"/>
    <property type="match status" value="1"/>
</dbReference>
<sequence length="1642" mass="186458">MEIIIAIASKVGECLVTPIGTEFGYLINYHSNLENLKGEIKKLFDKKDGVQGLVDAAQRNSERIKPDVQSWLNNVNDDMVKKVLQFEDEINKKRRCVYRWSLSRRAYKIKQEVLQLQNEGIFENVAYPAPPPEIWSTFENVFKDFKSRRAKMNEVIEGFKREEVRKIGICGMGGVGKTTMVKEIIIRLAKLNLFDKIVMATVSQSPSIRTIQLEIAEEIGLELKEETQSGRARRLHRRLMEIKRILIVLDDVWEVLDFEAIGLPSGNAHEGCKVLLTSRDSDVCNRMRSQQIIAVPILTTEESQELFREMVGESFNDPDLRSTAKDVLKECGGLPIAIVTVGKALEKKNKHEWDDALNQMRNSTPVNIPGVNDTVFSSIKWSYDRLESDEARSCLLLCCLFPEDYDIPIEYLVRYGWGQGYFSSSVTLEDARNRVHSLVDQLKRRFLLLDSGKSEATKMHDVVRDVAIWIASRDKKGFLIRSDAENKGWPNLATYDHYTTISLVGDLEIPVGLKCPKLELLQTMEGLFSEGSMNNICKAMKELKVLALVGKEMKNRVSLRSLKNLRTLCLDGSNFDGTSTDVIGSLENLEILSFRDCYSMRELPREIGRLKQLRLLDTTNCEELEVIPHGIFSSLCRLEELYMVNSFNEWEIGRGREEKGMASISEVMSLSDHLKVLAIEIPSVIHLLTKDIVLKSPTIRFLIRCATWGRLFSEMSTYAFENCLEISESDARELEESQAVRLLLKKSKKLYLSEVKNFSVLTDLDQEGFQDLKDLDLWYCPHIEYLANGTSGFLTNLRFLKLGSCGVLKYVFSLSAARNLVQLQELNIDGCDQMEEIVSKQGEHEEEADMISFDKLTNLTLEGLGSLVGFFQAKKLYSNQEETTARVEHQSAGVFEKAIFPSKCISWFPSLEEVVLGRMKFEGVLFDLKNIPSGFQGFQNSRLPKKMHVKRCENLKTMGAVIPQRKKLENNLKKDSTSHDFSTSPTRSSNWCPAGCGCAPYSRPNAHRPIEILPRPIKVTPTNLEDSNDNDNLENLTVSDCNSMEVIFQLKGPKHEESSHSIEAFNKLSSLRLDRLPGLTRVWEMGSSQPMLTGSSFGNLKSLEVGFCNQLKYLFSSSIVKLLVSIEDIEVHNCEKMEEIVAAEEETDETITLPKVKSIKLESLPKLKYFCGEAYTLKLPSLELLEVDDVQNLSLLAPKLIATHPRLQVRTALGVAEWKEDLNATLRNIYVTRTTIQRRLWLQQFISGCPDMETIVRITEENEEEATKYMNLFPKLNTFELKALPRLTSLWSSTKNMHVKKCENLKTVGAVIPQRKKLENKSEMDSTSHDFSTSRTPYSRANAHRSIEILPRPINLEVTPTNLEDSNDDDNLKNLTVSDCNSMEVIFQLKGPKHEESGHSVEAFNKLKSLRLDILPSLTRVWETGSSQPMLTGSSFGNLKSLRVFYCNQLKYLFSSSIVKLLVSVENIKVYNCAQMEEIVAAEEETDETITLPKVKSIKLASLPKLKYFCGEAYTLKLPSLELLEVDDVQNLSLLAPKLIATHPRLQVRTPFGVAEWKGDLNATLRNIYDESKDEDDEIDSEDEDDEIDSEDEDDEIDGEDEDDEIDNDDEDEDDEIDGKDDDDKIDGKDEDDETNREDEHS</sequence>
<dbReference type="FunFam" id="3.40.50.300:FF:001091">
    <property type="entry name" value="Probable disease resistance protein At1g61300"/>
    <property type="match status" value="1"/>
</dbReference>
<dbReference type="PANTHER" id="PTHR33463">
    <property type="entry name" value="NB-ARC DOMAIN-CONTAINING PROTEIN-RELATED"/>
    <property type="match status" value="1"/>
</dbReference>
<evidence type="ECO:0000256" key="5">
    <source>
        <dbReference type="ARBA" id="ARBA00022821"/>
    </source>
</evidence>
<evidence type="ECO:0000313" key="9">
    <source>
        <dbReference type="EMBL" id="RXH84716.1"/>
    </source>
</evidence>
<dbReference type="GO" id="GO:0005524">
    <property type="term" value="F:ATP binding"/>
    <property type="evidence" value="ECO:0007669"/>
    <property type="project" value="UniProtKB-KW"/>
</dbReference>
<comment type="similarity">
    <text evidence="1">Belongs to the disease resistance NB-LRR family.</text>
</comment>
<dbReference type="InterPro" id="IPR050905">
    <property type="entry name" value="Plant_NBS-LRR"/>
</dbReference>
<dbReference type="SUPFAM" id="SSF52058">
    <property type="entry name" value="L domain-like"/>
    <property type="match status" value="1"/>
</dbReference>
<keyword evidence="4" id="KW-0547">Nucleotide-binding</keyword>
<reference evidence="9 10" key="1">
    <citation type="submission" date="2018-10" db="EMBL/GenBank/DDBJ databases">
        <title>A high-quality apple genome assembly.</title>
        <authorList>
            <person name="Hu J."/>
        </authorList>
    </citation>
    <scope>NUCLEOTIDE SEQUENCE [LARGE SCALE GENOMIC DNA]</scope>
    <source>
        <strain evidence="10">cv. HFTH1</strain>
        <tissue evidence="9">Young leaf</tissue>
    </source>
</reference>
<feature type="compositionally biased region" description="Acidic residues" evidence="7">
    <location>
        <begin position="1572"/>
        <end position="1621"/>
    </location>
</feature>
<feature type="region of interest" description="Disordered" evidence="7">
    <location>
        <begin position="1569"/>
        <end position="1642"/>
    </location>
</feature>
<dbReference type="GO" id="GO:0006952">
    <property type="term" value="P:defense response"/>
    <property type="evidence" value="ECO:0007669"/>
    <property type="project" value="UniProtKB-KW"/>
</dbReference>
<feature type="compositionally biased region" description="Basic and acidic residues" evidence="7">
    <location>
        <begin position="1317"/>
        <end position="1328"/>
    </location>
</feature>
<dbReference type="Pfam" id="PF00931">
    <property type="entry name" value="NB-ARC"/>
    <property type="match status" value="1"/>
</dbReference>
<evidence type="ECO:0000256" key="2">
    <source>
        <dbReference type="ARBA" id="ARBA00022614"/>
    </source>
</evidence>
<dbReference type="InterPro" id="IPR036388">
    <property type="entry name" value="WH-like_DNA-bd_sf"/>
</dbReference>
<dbReference type="Gene3D" id="1.10.10.10">
    <property type="entry name" value="Winged helix-like DNA-binding domain superfamily/Winged helix DNA-binding domain"/>
    <property type="match status" value="1"/>
</dbReference>
<dbReference type="InterPro" id="IPR042197">
    <property type="entry name" value="Apaf_helical"/>
</dbReference>
<evidence type="ECO:0000256" key="4">
    <source>
        <dbReference type="ARBA" id="ARBA00022741"/>
    </source>
</evidence>
<dbReference type="GO" id="GO:0043531">
    <property type="term" value="F:ADP binding"/>
    <property type="evidence" value="ECO:0007669"/>
    <property type="project" value="InterPro"/>
</dbReference>
<dbReference type="Proteomes" id="UP000290289">
    <property type="component" value="Chromosome 11"/>
</dbReference>
<comment type="caution">
    <text evidence="9">The sequence shown here is derived from an EMBL/GenBank/DDBJ whole genome shotgun (WGS) entry which is preliminary data.</text>
</comment>
<accession>A0A498IMX6</accession>
<evidence type="ECO:0000259" key="8">
    <source>
        <dbReference type="SMART" id="SM00382"/>
    </source>
</evidence>
<dbReference type="InterPro" id="IPR003593">
    <property type="entry name" value="AAA+_ATPase"/>
</dbReference>
<dbReference type="Gene3D" id="3.80.10.10">
    <property type="entry name" value="Ribonuclease Inhibitor"/>
    <property type="match status" value="4"/>
</dbReference>
<keyword evidence="5" id="KW-0611">Plant defense</keyword>
<dbReference type="InterPro" id="IPR002182">
    <property type="entry name" value="NB-ARC"/>
</dbReference>
<dbReference type="InterPro" id="IPR057135">
    <property type="entry name" value="At4g27190-like_LRR"/>
</dbReference>
<keyword evidence="2" id="KW-0433">Leucine-rich repeat</keyword>
<dbReference type="SMART" id="SM00382">
    <property type="entry name" value="AAA"/>
    <property type="match status" value="1"/>
</dbReference>
<dbReference type="Gene3D" id="1.10.8.430">
    <property type="entry name" value="Helical domain of apoptotic protease-activating factors"/>
    <property type="match status" value="1"/>
</dbReference>
<dbReference type="Gene3D" id="3.40.50.300">
    <property type="entry name" value="P-loop containing nucleotide triphosphate hydrolases"/>
    <property type="match status" value="1"/>
</dbReference>
<gene>
    <name evidence="9" type="ORF">DVH24_033000</name>
</gene>
<organism evidence="9 10">
    <name type="scientific">Malus domestica</name>
    <name type="common">Apple</name>
    <name type="synonym">Pyrus malus</name>
    <dbReference type="NCBI Taxonomy" id="3750"/>
    <lineage>
        <taxon>Eukaryota</taxon>
        <taxon>Viridiplantae</taxon>
        <taxon>Streptophyta</taxon>
        <taxon>Embryophyta</taxon>
        <taxon>Tracheophyta</taxon>
        <taxon>Spermatophyta</taxon>
        <taxon>Magnoliopsida</taxon>
        <taxon>eudicotyledons</taxon>
        <taxon>Gunneridae</taxon>
        <taxon>Pentapetalae</taxon>
        <taxon>rosids</taxon>
        <taxon>fabids</taxon>
        <taxon>Rosales</taxon>
        <taxon>Rosaceae</taxon>
        <taxon>Amygdaloideae</taxon>
        <taxon>Maleae</taxon>
        <taxon>Malus</taxon>
    </lineage>
</organism>
<evidence type="ECO:0000256" key="3">
    <source>
        <dbReference type="ARBA" id="ARBA00022737"/>
    </source>
</evidence>
<dbReference type="SUPFAM" id="SSF52540">
    <property type="entry name" value="P-loop containing nucleoside triphosphate hydrolases"/>
    <property type="match status" value="1"/>
</dbReference>
<dbReference type="InterPro" id="IPR032675">
    <property type="entry name" value="LRR_dom_sf"/>
</dbReference>
<evidence type="ECO:0000256" key="7">
    <source>
        <dbReference type="SAM" id="MobiDB-lite"/>
    </source>
</evidence>
<keyword evidence="3" id="KW-0677">Repeat</keyword>
<keyword evidence="10" id="KW-1185">Reference proteome</keyword>
<evidence type="ECO:0000256" key="1">
    <source>
        <dbReference type="ARBA" id="ARBA00008894"/>
    </source>
</evidence>
<dbReference type="Pfam" id="PF23247">
    <property type="entry name" value="LRR_RPS2"/>
    <property type="match status" value="3"/>
</dbReference>
<dbReference type="SUPFAM" id="SSF52047">
    <property type="entry name" value="RNI-like"/>
    <property type="match status" value="1"/>
</dbReference>
<proteinExistence type="inferred from homology"/>
<feature type="region of interest" description="Disordered" evidence="7">
    <location>
        <begin position="1317"/>
        <end position="1337"/>
    </location>
</feature>
<evidence type="ECO:0000313" key="10">
    <source>
        <dbReference type="Proteomes" id="UP000290289"/>
    </source>
</evidence>
<name>A0A498IMX6_MALDO</name>
<dbReference type="EMBL" id="RDQH01000337">
    <property type="protein sequence ID" value="RXH84716.1"/>
    <property type="molecule type" value="Genomic_DNA"/>
</dbReference>
<feature type="compositionally biased region" description="Acidic residues" evidence="7">
    <location>
        <begin position="1629"/>
        <end position="1642"/>
    </location>
</feature>